<name>A0ABR6Z7Y1_9BURK</name>
<accession>A0ABR6Z7Y1</accession>
<organism evidence="1 2">
    <name type="scientific">Undibacterium umbellatum</name>
    <dbReference type="NCBI Taxonomy" id="2762300"/>
    <lineage>
        <taxon>Bacteria</taxon>
        <taxon>Pseudomonadati</taxon>
        <taxon>Pseudomonadota</taxon>
        <taxon>Betaproteobacteria</taxon>
        <taxon>Burkholderiales</taxon>
        <taxon>Oxalobacteraceae</taxon>
        <taxon>Undibacterium</taxon>
    </lineage>
</organism>
<evidence type="ECO:0008006" key="3">
    <source>
        <dbReference type="Google" id="ProtNLM"/>
    </source>
</evidence>
<reference evidence="1 2" key="1">
    <citation type="submission" date="2020-08" db="EMBL/GenBank/DDBJ databases">
        <title>Novel species isolated from subtropical streams in China.</title>
        <authorList>
            <person name="Lu H."/>
        </authorList>
    </citation>
    <scope>NUCLEOTIDE SEQUENCE [LARGE SCALE GENOMIC DNA]</scope>
    <source>
        <strain evidence="1 2">NL8W</strain>
    </source>
</reference>
<dbReference type="EMBL" id="JACOFX010000004">
    <property type="protein sequence ID" value="MBC3907897.1"/>
    <property type="molecule type" value="Genomic_DNA"/>
</dbReference>
<keyword evidence="2" id="KW-1185">Reference proteome</keyword>
<comment type="caution">
    <text evidence="1">The sequence shown here is derived from an EMBL/GenBank/DDBJ whole genome shotgun (WGS) entry which is preliminary data.</text>
</comment>
<gene>
    <name evidence="1" type="ORF">H8L47_09990</name>
</gene>
<dbReference type="Proteomes" id="UP000646911">
    <property type="component" value="Unassembled WGS sequence"/>
</dbReference>
<evidence type="ECO:0000313" key="1">
    <source>
        <dbReference type="EMBL" id="MBC3907897.1"/>
    </source>
</evidence>
<protein>
    <recommendedName>
        <fullName evidence="3">Lipoprotein</fullName>
    </recommendedName>
</protein>
<sequence length="140" mass="15966">METIAQNSHASNAVQVAQVERPCMVVRLLLLLVFCVVLPSCGKPSSDSVLTDFNEIFVKESERKFSFERHRIYSGEGDTGNVYMHVKFRLTAIADAAVENGLFTGIKLKKGQMEEREVILLYQNTPQENWKLTKYWLVPK</sequence>
<dbReference type="RefSeq" id="WP_186953457.1">
    <property type="nucleotide sequence ID" value="NZ_JACOFX010000004.1"/>
</dbReference>
<evidence type="ECO:0000313" key="2">
    <source>
        <dbReference type="Proteomes" id="UP000646911"/>
    </source>
</evidence>
<proteinExistence type="predicted"/>